<evidence type="ECO:0000313" key="2">
    <source>
        <dbReference type="EMBL" id="EIW74196.1"/>
    </source>
</evidence>
<keyword evidence="1" id="KW-0812">Transmembrane</keyword>
<name>R7SDH9_CONPW</name>
<keyword evidence="3" id="KW-1185">Reference proteome</keyword>
<accession>R7SDH9</accession>
<protein>
    <submittedName>
        <fullName evidence="2">Uncharacterized protein</fullName>
    </submittedName>
</protein>
<dbReference type="AlphaFoldDB" id="R7SDH9"/>
<dbReference type="eggNOG" id="ENOG502ST9M">
    <property type="taxonomic scope" value="Eukaryota"/>
</dbReference>
<reference evidence="3" key="1">
    <citation type="journal article" date="2012" name="Science">
        <title>The Paleozoic origin of enzymatic lignin decomposition reconstructed from 31 fungal genomes.</title>
        <authorList>
            <person name="Floudas D."/>
            <person name="Binder M."/>
            <person name="Riley R."/>
            <person name="Barry K."/>
            <person name="Blanchette R.A."/>
            <person name="Henrissat B."/>
            <person name="Martinez A.T."/>
            <person name="Otillar R."/>
            <person name="Spatafora J.W."/>
            <person name="Yadav J.S."/>
            <person name="Aerts A."/>
            <person name="Benoit I."/>
            <person name="Boyd A."/>
            <person name="Carlson A."/>
            <person name="Copeland A."/>
            <person name="Coutinho P.M."/>
            <person name="de Vries R.P."/>
            <person name="Ferreira P."/>
            <person name="Findley K."/>
            <person name="Foster B."/>
            <person name="Gaskell J."/>
            <person name="Glotzer D."/>
            <person name="Gorecki P."/>
            <person name="Heitman J."/>
            <person name="Hesse C."/>
            <person name="Hori C."/>
            <person name="Igarashi K."/>
            <person name="Jurgens J.A."/>
            <person name="Kallen N."/>
            <person name="Kersten P."/>
            <person name="Kohler A."/>
            <person name="Kuees U."/>
            <person name="Kumar T.K.A."/>
            <person name="Kuo A."/>
            <person name="LaButti K."/>
            <person name="Larrondo L.F."/>
            <person name="Lindquist E."/>
            <person name="Ling A."/>
            <person name="Lombard V."/>
            <person name="Lucas S."/>
            <person name="Lundell T."/>
            <person name="Martin R."/>
            <person name="McLaughlin D.J."/>
            <person name="Morgenstern I."/>
            <person name="Morin E."/>
            <person name="Murat C."/>
            <person name="Nagy L.G."/>
            <person name="Nolan M."/>
            <person name="Ohm R.A."/>
            <person name="Patyshakuliyeva A."/>
            <person name="Rokas A."/>
            <person name="Ruiz-Duenas F.J."/>
            <person name="Sabat G."/>
            <person name="Salamov A."/>
            <person name="Samejima M."/>
            <person name="Schmutz J."/>
            <person name="Slot J.C."/>
            <person name="St John F."/>
            <person name="Stenlid J."/>
            <person name="Sun H."/>
            <person name="Sun S."/>
            <person name="Syed K."/>
            <person name="Tsang A."/>
            <person name="Wiebenga A."/>
            <person name="Young D."/>
            <person name="Pisabarro A."/>
            <person name="Eastwood D.C."/>
            <person name="Martin F."/>
            <person name="Cullen D."/>
            <person name="Grigoriev I.V."/>
            <person name="Hibbett D.S."/>
        </authorList>
    </citation>
    <scope>NUCLEOTIDE SEQUENCE [LARGE SCALE GENOMIC DNA]</scope>
    <source>
        <strain evidence="3">RWD-64-598 SS2</strain>
    </source>
</reference>
<feature type="transmembrane region" description="Helical" evidence="1">
    <location>
        <begin position="79"/>
        <end position="109"/>
    </location>
</feature>
<dbReference type="EMBL" id="JH711593">
    <property type="protein sequence ID" value="EIW74196.1"/>
    <property type="molecule type" value="Genomic_DNA"/>
</dbReference>
<dbReference type="Proteomes" id="UP000053558">
    <property type="component" value="Unassembled WGS sequence"/>
</dbReference>
<feature type="transmembrane region" description="Helical" evidence="1">
    <location>
        <begin position="31"/>
        <end position="53"/>
    </location>
</feature>
<dbReference type="GeneID" id="19202379"/>
<gene>
    <name evidence="2" type="ORF">CONPUDRAFT_147821</name>
</gene>
<proteinExistence type="predicted"/>
<sequence length="663" mass="71275">MLGLPQNSWGFHQNNSDLAGSKGHSRKSVQVALILFGHLILLALGWSFIAVLLCDEYRQITLPDIAAQLAIENPRAVTYIASLAATALSLLSTWLFSKAVLMLLTTTLLQSSDVNTRRKPVYMRQFGFLVTLSSTRPFLNASYPPWVALSIVVLLLVNTTASGWTALLDPTLILVPGEVKGSEVDLTTAAFEALLDSVSIYQNNTHKTIARETNAAQELLSVVTLAGESASGASLGSRSFFDFDGATYNLSTGKAFNFQAQYFTMAEAIPEYAASQSRAHSEGWGLTYAGGDIPLDTEVDTIRQGLSRNYTVRQQGLTASVSCTHLLPGEMTMGGEYAPLSTPLSTPWIGDVGYRYWEMNVSCNAANLTLTYGYITQTSSSGDADCIGTGFLPIMPCPTQSLTGADNNSFKAVINMWGICKYGSIGTTLCQVTPLVTDAIVVYDNGIINQQHIIATRSLGETSPALMAYIVGLVQQVGLTAQGIVGNPVGDTINLMVSSPPDANGTSSNASQASINNVLLWPQENYWRGVIEFGGTYLRSGFSANGNLTADMKSSFSGEVYVLTIGWSKGWSDRAAIALILTMLPQTMVSLLTLLILYRSGGDYLGFLPDFDPSNISDALLANRVNEQGEKGILPRTRADALAETKVELSIHHDGRKILTLKG</sequence>
<keyword evidence="1" id="KW-1133">Transmembrane helix</keyword>
<organism evidence="2 3">
    <name type="scientific">Coniophora puteana (strain RWD-64-598)</name>
    <name type="common">Brown rot fungus</name>
    <dbReference type="NCBI Taxonomy" id="741705"/>
    <lineage>
        <taxon>Eukaryota</taxon>
        <taxon>Fungi</taxon>
        <taxon>Dikarya</taxon>
        <taxon>Basidiomycota</taxon>
        <taxon>Agaricomycotina</taxon>
        <taxon>Agaricomycetes</taxon>
        <taxon>Agaricomycetidae</taxon>
        <taxon>Boletales</taxon>
        <taxon>Coniophorineae</taxon>
        <taxon>Coniophoraceae</taxon>
        <taxon>Coniophora</taxon>
    </lineage>
</organism>
<dbReference type="OrthoDB" id="3351168at2759"/>
<evidence type="ECO:0000313" key="3">
    <source>
        <dbReference type="Proteomes" id="UP000053558"/>
    </source>
</evidence>
<keyword evidence="1" id="KW-0472">Membrane</keyword>
<dbReference type="KEGG" id="cput:CONPUDRAFT_147821"/>
<dbReference type="RefSeq" id="XP_007775563.1">
    <property type="nucleotide sequence ID" value="XM_007777373.1"/>
</dbReference>
<evidence type="ECO:0000256" key="1">
    <source>
        <dbReference type="SAM" id="Phobius"/>
    </source>
</evidence>